<evidence type="ECO:0000256" key="1">
    <source>
        <dbReference type="ARBA" id="ARBA00004202"/>
    </source>
</evidence>
<dbReference type="Proteomes" id="UP000602647">
    <property type="component" value="Unassembled WGS sequence"/>
</dbReference>
<comment type="similarity">
    <text evidence="2">Belongs to the CDP-glycerol glycerophosphotransferase family.</text>
</comment>
<dbReference type="RefSeq" id="WP_187303952.1">
    <property type="nucleotide sequence ID" value="NZ_JACRYT010000020.1"/>
</dbReference>
<dbReference type="GO" id="GO:0047355">
    <property type="term" value="F:CDP-glycerol glycerophosphotransferase activity"/>
    <property type="evidence" value="ECO:0007669"/>
    <property type="project" value="InterPro"/>
</dbReference>
<dbReference type="InterPro" id="IPR051612">
    <property type="entry name" value="Teichoic_Acid_Biosynth"/>
</dbReference>
<gene>
    <name evidence="7" type="ORF">H9L42_13575</name>
</gene>
<evidence type="ECO:0000313" key="8">
    <source>
        <dbReference type="Proteomes" id="UP000602647"/>
    </source>
</evidence>
<keyword evidence="8" id="KW-1185">Reference proteome</keyword>
<dbReference type="PANTHER" id="PTHR37316">
    <property type="entry name" value="TEICHOIC ACID GLYCEROL-PHOSPHATE PRIMASE"/>
    <property type="match status" value="1"/>
</dbReference>
<organism evidence="7 8">
    <name type="scientific">Zhenpiania hominis</name>
    <dbReference type="NCBI Taxonomy" id="2763644"/>
    <lineage>
        <taxon>Bacteria</taxon>
        <taxon>Bacillati</taxon>
        <taxon>Bacillota</taxon>
        <taxon>Clostridia</taxon>
        <taxon>Peptostreptococcales</taxon>
        <taxon>Anaerovoracaceae</taxon>
        <taxon>Zhenpiania</taxon>
    </lineage>
</organism>
<evidence type="ECO:0000256" key="2">
    <source>
        <dbReference type="ARBA" id="ARBA00010488"/>
    </source>
</evidence>
<reference evidence="7" key="1">
    <citation type="submission" date="2020-08" db="EMBL/GenBank/DDBJ databases">
        <title>Genome public.</title>
        <authorList>
            <person name="Liu C."/>
            <person name="Sun Q."/>
        </authorList>
    </citation>
    <scope>NUCLEOTIDE SEQUENCE</scope>
    <source>
        <strain evidence="7">BX12</strain>
    </source>
</reference>
<dbReference type="EMBL" id="JACRYT010000020">
    <property type="protein sequence ID" value="MBC6680854.1"/>
    <property type="molecule type" value="Genomic_DNA"/>
</dbReference>
<dbReference type="PANTHER" id="PTHR37316:SF1">
    <property type="entry name" value="TEICHOIC ACID GLYCEROL-PHOSPHATE PRIMASE"/>
    <property type="match status" value="1"/>
</dbReference>
<protein>
    <submittedName>
        <fullName evidence="7">CDP-glycerol glycerophosphotransferase family protein</fullName>
    </submittedName>
</protein>
<evidence type="ECO:0000313" key="7">
    <source>
        <dbReference type="EMBL" id="MBC6680854.1"/>
    </source>
</evidence>
<evidence type="ECO:0000256" key="5">
    <source>
        <dbReference type="ARBA" id="ARBA00022944"/>
    </source>
</evidence>
<dbReference type="Gene3D" id="3.40.50.12580">
    <property type="match status" value="1"/>
</dbReference>
<dbReference type="InterPro" id="IPR043149">
    <property type="entry name" value="TagF_N"/>
</dbReference>
<evidence type="ECO:0000256" key="4">
    <source>
        <dbReference type="ARBA" id="ARBA00022679"/>
    </source>
</evidence>
<comment type="caution">
    <text evidence="7">The sequence shown here is derived from an EMBL/GenBank/DDBJ whole genome shotgun (WGS) entry which is preliminary data.</text>
</comment>
<evidence type="ECO:0000256" key="3">
    <source>
        <dbReference type="ARBA" id="ARBA00022475"/>
    </source>
</evidence>
<proteinExistence type="inferred from homology"/>
<name>A0A923NPT1_9FIRM</name>
<dbReference type="InterPro" id="IPR007554">
    <property type="entry name" value="Glycerophosphate_synth"/>
</dbReference>
<keyword evidence="5" id="KW-0777">Teichoic acid biosynthesis</keyword>
<accession>A0A923NPT1</accession>
<sequence>MGLAIKMMALLMNLIYAVIKFVVPTREEVVLISRQSNIPSLDFQLLNEELSHRGAKTIMLCKTLDKSILGAISYGFHMLRQMYHVAGAQVLIIDGYCIVASMLKHKKALTIIQIWHSMGSMKEFGYTAMGKEEGASFKLAKAMRMHRNYDYVMISSEAYRMDMARGFDCDAHKIRIYPLPRVDLLTGKKPYEGEIRSKIYKRYEQLQNKENILYCPTFRKGDESKLEVALNSLIKEIDFESYNFIVKLHPLSQISITDSRVIIAQEFSTFDMIFVADYVISDYSCVVYEAAVRNIPLYFFAFDLEKYEKSRGLAIDYSAECPGPISPDARQIMDAIESREYNWKALKLFADKYVQPTEHATEAMTDFILTATR</sequence>
<dbReference type="GO" id="GO:0019350">
    <property type="term" value="P:teichoic acid biosynthetic process"/>
    <property type="evidence" value="ECO:0007669"/>
    <property type="project" value="UniProtKB-KW"/>
</dbReference>
<keyword evidence="6" id="KW-0472">Membrane</keyword>
<dbReference type="Pfam" id="PF04464">
    <property type="entry name" value="Glyphos_transf"/>
    <property type="match status" value="1"/>
</dbReference>
<dbReference type="InterPro" id="IPR043148">
    <property type="entry name" value="TagF_C"/>
</dbReference>
<keyword evidence="3" id="KW-1003">Cell membrane</keyword>
<comment type="subcellular location">
    <subcellularLocation>
        <location evidence="1">Cell membrane</location>
        <topology evidence="1">Peripheral membrane protein</topology>
    </subcellularLocation>
</comment>
<evidence type="ECO:0000256" key="6">
    <source>
        <dbReference type="ARBA" id="ARBA00023136"/>
    </source>
</evidence>
<dbReference type="Gene3D" id="3.40.50.11820">
    <property type="match status" value="1"/>
</dbReference>
<dbReference type="SUPFAM" id="SSF53756">
    <property type="entry name" value="UDP-Glycosyltransferase/glycogen phosphorylase"/>
    <property type="match status" value="1"/>
</dbReference>
<dbReference type="GO" id="GO:0005886">
    <property type="term" value="C:plasma membrane"/>
    <property type="evidence" value="ECO:0007669"/>
    <property type="project" value="UniProtKB-SubCell"/>
</dbReference>
<keyword evidence="4" id="KW-0808">Transferase</keyword>
<dbReference type="AlphaFoldDB" id="A0A923NPT1"/>